<dbReference type="PANTHER" id="PTHR30040">
    <property type="entry name" value="THIAMINE BIOSYNTHESIS LIPOPROTEIN APBE"/>
    <property type="match status" value="1"/>
</dbReference>
<evidence type="ECO:0000256" key="4">
    <source>
        <dbReference type="ARBA" id="ARBA00022630"/>
    </source>
</evidence>
<feature type="binding site" evidence="12">
    <location>
        <position position="277"/>
    </location>
    <ligand>
        <name>Mg(2+)</name>
        <dbReference type="ChEBI" id="CHEBI:18420"/>
    </ligand>
</feature>
<evidence type="ECO:0000256" key="11">
    <source>
        <dbReference type="PIRNR" id="PIRNR006268"/>
    </source>
</evidence>
<keyword evidence="5 11" id="KW-0808">Transferase</keyword>
<evidence type="ECO:0000256" key="7">
    <source>
        <dbReference type="ARBA" id="ARBA00022827"/>
    </source>
</evidence>
<comment type="cofactor">
    <cofactor evidence="12">
        <name>Mg(2+)</name>
        <dbReference type="ChEBI" id="CHEBI:18420"/>
    </cofactor>
    <cofactor evidence="12">
        <name>Mn(2+)</name>
        <dbReference type="ChEBI" id="CHEBI:29035"/>
    </cofactor>
    <text evidence="12">Magnesium. Can also use manganese.</text>
</comment>
<comment type="caution">
    <text evidence="13">The sequence shown here is derived from an EMBL/GenBank/DDBJ whole genome shotgun (WGS) entry which is preliminary data.</text>
</comment>
<evidence type="ECO:0000256" key="10">
    <source>
        <dbReference type="ARBA" id="ARBA00048540"/>
    </source>
</evidence>
<dbReference type="EC" id="2.7.1.180" evidence="2 11"/>
<evidence type="ECO:0000256" key="9">
    <source>
        <dbReference type="ARBA" id="ARBA00031306"/>
    </source>
</evidence>
<evidence type="ECO:0000256" key="12">
    <source>
        <dbReference type="PIRSR" id="PIRSR006268-2"/>
    </source>
</evidence>
<evidence type="ECO:0000256" key="8">
    <source>
        <dbReference type="ARBA" id="ARBA00022842"/>
    </source>
</evidence>
<dbReference type="PANTHER" id="PTHR30040:SF2">
    <property type="entry name" value="FAD:PROTEIN FMN TRANSFERASE"/>
    <property type="match status" value="1"/>
</dbReference>
<evidence type="ECO:0000256" key="2">
    <source>
        <dbReference type="ARBA" id="ARBA00011955"/>
    </source>
</evidence>
<organism evidence="13 14">
    <name type="scientific">Pseudohalioglobus lutimaris</name>
    <dbReference type="NCBI Taxonomy" id="1737061"/>
    <lineage>
        <taxon>Bacteria</taxon>
        <taxon>Pseudomonadati</taxon>
        <taxon>Pseudomonadota</taxon>
        <taxon>Gammaproteobacteria</taxon>
        <taxon>Cellvibrionales</taxon>
        <taxon>Halieaceae</taxon>
        <taxon>Pseudohalioglobus</taxon>
    </lineage>
</organism>
<dbReference type="Proteomes" id="UP000235005">
    <property type="component" value="Unassembled WGS sequence"/>
</dbReference>
<dbReference type="InterPro" id="IPR024932">
    <property type="entry name" value="ApbE"/>
</dbReference>
<evidence type="ECO:0000256" key="3">
    <source>
        <dbReference type="ARBA" id="ARBA00016337"/>
    </source>
</evidence>
<dbReference type="PIRSF" id="PIRSF006268">
    <property type="entry name" value="ApbE"/>
    <property type="match status" value="1"/>
</dbReference>
<dbReference type="AlphaFoldDB" id="A0A2N5X0R6"/>
<dbReference type="InterPro" id="IPR003374">
    <property type="entry name" value="ApbE-like_sf"/>
</dbReference>
<dbReference type="Gene3D" id="3.10.520.10">
    <property type="entry name" value="ApbE-like domains"/>
    <property type="match status" value="1"/>
</dbReference>
<dbReference type="SUPFAM" id="SSF143631">
    <property type="entry name" value="ApbE-like"/>
    <property type="match status" value="1"/>
</dbReference>
<dbReference type="EMBL" id="PKUS01000019">
    <property type="protein sequence ID" value="PLW68050.1"/>
    <property type="molecule type" value="Genomic_DNA"/>
</dbReference>
<dbReference type="GO" id="GO:0046872">
    <property type="term" value="F:metal ion binding"/>
    <property type="evidence" value="ECO:0007669"/>
    <property type="project" value="UniProtKB-UniRule"/>
</dbReference>
<accession>A0A2N5X0R6</accession>
<evidence type="ECO:0000313" key="14">
    <source>
        <dbReference type="Proteomes" id="UP000235005"/>
    </source>
</evidence>
<name>A0A2N5X0R6_9GAMM</name>
<dbReference type="Pfam" id="PF02424">
    <property type="entry name" value="ApbE"/>
    <property type="match status" value="1"/>
</dbReference>
<protein>
    <recommendedName>
        <fullName evidence="3 11">FAD:protein FMN transferase</fullName>
        <ecNumber evidence="2 11">2.7.1.180</ecNumber>
    </recommendedName>
    <alternativeName>
        <fullName evidence="9 11">Flavin transferase</fullName>
    </alternativeName>
</protein>
<proteinExistence type="inferred from homology"/>
<keyword evidence="8 11" id="KW-0460">Magnesium</keyword>
<keyword evidence="14" id="KW-1185">Reference proteome</keyword>
<keyword evidence="6 11" id="KW-0479">Metal-binding</keyword>
<keyword evidence="7 11" id="KW-0274">FAD</keyword>
<dbReference type="GO" id="GO:0016740">
    <property type="term" value="F:transferase activity"/>
    <property type="evidence" value="ECO:0007669"/>
    <property type="project" value="UniProtKB-UniRule"/>
</dbReference>
<evidence type="ECO:0000256" key="6">
    <source>
        <dbReference type="ARBA" id="ARBA00022723"/>
    </source>
</evidence>
<evidence type="ECO:0000256" key="5">
    <source>
        <dbReference type="ARBA" id="ARBA00022679"/>
    </source>
</evidence>
<feature type="binding site" evidence="12">
    <location>
        <position position="166"/>
    </location>
    <ligand>
        <name>Mg(2+)</name>
        <dbReference type="ChEBI" id="CHEBI:18420"/>
    </ligand>
</feature>
<sequence length="324" mass="35360">MQCLVLLVLGVCLAGLCRAEWLSETRSMMGTEVSVELWATDPERGRAAQRAVLAEFHRLDEMMNPWNAQSLLAKINRRAFDDAVPVTPELIEVIQRSLYYSRLSGGAFDISFAAAGRYYDFREGRVPLASELAVAGPAIDYRQISVDSTAQSIRLGHREMSLDLGGIAKGYAVDRGIRILTDAGIESAVVSAGGDSRILGNLGDRPRMIGIRHPRKEDQYVVVIPLEDTAISTSGDYERFFERDGVRFHHILDPETGDSARKVRSASVIAPLAIDTDALSTTVFVLGVEKGLALVNSLPGVDAIIVDGEGKLHYSQELLLSTTE</sequence>
<reference evidence="13 14" key="1">
    <citation type="submission" date="2018-01" db="EMBL/GenBank/DDBJ databases">
        <title>The draft genome sequence of Halioglobus lutimaris HF004.</title>
        <authorList>
            <person name="Du Z.-J."/>
            <person name="Shi M.-J."/>
        </authorList>
    </citation>
    <scope>NUCLEOTIDE SEQUENCE [LARGE SCALE GENOMIC DNA]</scope>
    <source>
        <strain evidence="13 14">HF004</strain>
    </source>
</reference>
<dbReference type="OrthoDB" id="9778595at2"/>
<gene>
    <name evidence="13" type="ORF">C0039_13880</name>
</gene>
<feature type="binding site" evidence="12">
    <location>
        <position position="281"/>
    </location>
    <ligand>
        <name>Mg(2+)</name>
        <dbReference type="ChEBI" id="CHEBI:18420"/>
    </ligand>
</feature>
<evidence type="ECO:0000313" key="13">
    <source>
        <dbReference type="EMBL" id="PLW68050.1"/>
    </source>
</evidence>
<comment type="similarity">
    <text evidence="1 11">Belongs to the ApbE family.</text>
</comment>
<evidence type="ECO:0000256" key="1">
    <source>
        <dbReference type="ARBA" id="ARBA00008282"/>
    </source>
</evidence>
<keyword evidence="4 11" id="KW-0285">Flavoprotein</keyword>
<comment type="catalytic activity">
    <reaction evidence="10 11">
        <text>L-threonyl-[protein] + FAD = FMN-L-threonyl-[protein] + AMP + H(+)</text>
        <dbReference type="Rhea" id="RHEA:36847"/>
        <dbReference type="Rhea" id="RHEA-COMP:11060"/>
        <dbReference type="Rhea" id="RHEA-COMP:11061"/>
        <dbReference type="ChEBI" id="CHEBI:15378"/>
        <dbReference type="ChEBI" id="CHEBI:30013"/>
        <dbReference type="ChEBI" id="CHEBI:57692"/>
        <dbReference type="ChEBI" id="CHEBI:74257"/>
        <dbReference type="ChEBI" id="CHEBI:456215"/>
        <dbReference type="EC" id="2.7.1.180"/>
    </reaction>
</comment>